<reference evidence="1 2" key="1">
    <citation type="submission" date="2024-01" db="EMBL/GenBank/DDBJ databases">
        <title>The complete chloroplast genome sequence of Lithospermum erythrorhizon: insights into the phylogenetic relationship among Boraginaceae species and the maternal lineages of purple gromwells.</title>
        <authorList>
            <person name="Okada T."/>
            <person name="Watanabe K."/>
        </authorList>
    </citation>
    <scope>NUCLEOTIDE SEQUENCE [LARGE SCALE GENOMIC DNA]</scope>
</reference>
<dbReference type="AlphaFoldDB" id="A0AAV3PTV7"/>
<gene>
    <name evidence="1" type="ORF">LIER_12986</name>
</gene>
<dbReference type="Proteomes" id="UP001454036">
    <property type="component" value="Unassembled WGS sequence"/>
</dbReference>
<proteinExistence type="predicted"/>
<keyword evidence="2" id="KW-1185">Reference proteome</keyword>
<organism evidence="1 2">
    <name type="scientific">Lithospermum erythrorhizon</name>
    <name type="common">Purple gromwell</name>
    <name type="synonym">Lithospermum officinale var. erythrorhizon</name>
    <dbReference type="NCBI Taxonomy" id="34254"/>
    <lineage>
        <taxon>Eukaryota</taxon>
        <taxon>Viridiplantae</taxon>
        <taxon>Streptophyta</taxon>
        <taxon>Embryophyta</taxon>
        <taxon>Tracheophyta</taxon>
        <taxon>Spermatophyta</taxon>
        <taxon>Magnoliopsida</taxon>
        <taxon>eudicotyledons</taxon>
        <taxon>Gunneridae</taxon>
        <taxon>Pentapetalae</taxon>
        <taxon>asterids</taxon>
        <taxon>lamiids</taxon>
        <taxon>Boraginales</taxon>
        <taxon>Boraginaceae</taxon>
        <taxon>Boraginoideae</taxon>
        <taxon>Lithospermeae</taxon>
        <taxon>Lithospermum</taxon>
    </lineage>
</organism>
<evidence type="ECO:0000313" key="1">
    <source>
        <dbReference type="EMBL" id="GAA0155209.1"/>
    </source>
</evidence>
<comment type="caution">
    <text evidence="1">The sequence shown here is derived from an EMBL/GenBank/DDBJ whole genome shotgun (WGS) entry which is preliminary data.</text>
</comment>
<sequence>MATTQEGTAAAASGGHTMENLVTKGIWQPHKDQSGPNGVRYSVKGSKDAASKIAVGYDVSRLVRLKGAKEEGPSSSASSNIACINRMDLSRVRDEHLKSISRPTSEFCTNSSRPSVVQIASENEGHLSLSTQHPSLLQKGLHVIPTSTGNIPLLKSGVLTHEVFEATLQGTFLTGLVLL</sequence>
<dbReference type="EMBL" id="BAABME010002570">
    <property type="protein sequence ID" value="GAA0155209.1"/>
    <property type="molecule type" value="Genomic_DNA"/>
</dbReference>
<evidence type="ECO:0000313" key="2">
    <source>
        <dbReference type="Proteomes" id="UP001454036"/>
    </source>
</evidence>
<name>A0AAV3PTV7_LITER</name>
<accession>A0AAV3PTV7</accession>
<protein>
    <submittedName>
        <fullName evidence="1">Uncharacterized protein</fullName>
    </submittedName>
</protein>